<organism evidence="1 2">
    <name type="scientific">Canna indica</name>
    <name type="common">Indian-shot</name>
    <dbReference type="NCBI Taxonomy" id="4628"/>
    <lineage>
        <taxon>Eukaryota</taxon>
        <taxon>Viridiplantae</taxon>
        <taxon>Streptophyta</taxon>
        <taxon>Embryophyta</taxon>
        <taxon>Tracheophyta</taxon>
        <taxon>Spermatophyta</taxon>
        <taxon>Magnoliopsida</taxon>
        <taxon>Liliopsida</taxon>
        <taxon>Zingiberales</taxon>
        <taxon>Cannaceae</taxon>
        <taxon>Canna</taxon>
    </lineage>
</organism>
<gene>
    <name evidence="1" type="ORF">Cni_G03897</name>
</gene>
<sequence>MDCYTHLLGSSFSGYWIMPMTESNRDPAGKNWKKPMLLTLESFTNGVQKASRNTVRERSSSVLVLLSTHKIENQRSPSGNTGGANSICERIAFLELKGSQAAKFESISAPQSADIAESAGFEVADAMQNLLYLNTSIEQNLEILRALDEWTRFMSR</sequence>
<dbReference type="EMBL" id="CP136890">
    <property type="protein sequence ID" value="WOK95190.1"/>
    <property type="molecule type" value="Genomic_DNA"/>
</dbReference>
<proteinExistence type="predicted"/>
<protein>
    <submittedName>
        <fullName evidence="1">Uncharacterized protein</fullName>
    </submittedName>
</protein>
<dbReference type="Proteomes" id="UP001327560">
    <property type="component" value="Chromosome 1"/>
</dbReference>
<evidence type="ECO:0000313" key="1">
    <source>
        <dbReference type="EMBL" id="WOK95190.1"/>
    </source>
</evidence>
<reference evidence="1 2" key="1">
    <citation type="submission" date="2023-10" db="EMBL/GenBank/DDBJ databases">
        <title>Chromosome-scale genome assembly provides insights into flower coloration mechanisms of Canna indica.</title>
        <authorList>
            <person name="Li C."/>
        </authorList>
    </citation>
    <scope>NUCLEOTIDE SEQUENCE [LARGE SCALE GENOMIC DNA]</scope>
    <source>
        <tissue evidence="1">Flower</tissue>
    </source>
</reference>
<accession>A0AAQ3Q1S4</accession>
<name>A0AAQ3Q1S4_9LILI</name>
<keyword evidence="2" id="KW-1185">Reference proteome</keyword>
<dbReference type="AlphaFoldDB" id="A0AAQ3Q1S4"/>
<evidence type="ECO:0000313" key="2">
    <source>
        <dbReference type="Proteomes" id="UP001327560"/>
    </source>
</evidence>